<dbReference type="InterPro" id="IPR006411">
    <property type="entry name" value="Fruct_bisP_bact"/>
</dbReference>
<protein>
    <recommendedName>
        <fullName evidence="6 14">Fructose-bisphosphate aldolase</fullName>
        <shortName evidence="14">FBP aldolase</shortName>
        <ecNumber evidence="5 14">4.1.2.13</ecNumber>
    </recommendedName>
</protein>
<keyword evidence="10 14" id="KW-0456">Lyase</keyword>
<gene>
    <name evidence="15" type="primary">fbaA</name>
    <name evidence="15" type="ORF">KGA66_03700</name>
</gene>
<proteinExistence type="inferred from homology"/>
<dbReference type="PANTHER" id="PTHR30559:SF0">
    <property type="entry name" value="FRUCTOSE-BISPHOSPHATE ALDOLASE"/>
    <property type="match status" value="1"/>
</dbReference>
<dbReference type="InterPro" id="IPR013785">
    <property type="entry name" value="Aldolase_TIM"/>
</dbReference>
<dbReference type="NCBIfam" id="TIGR01520">
    <property type="entry name" value="FruBisAldo_II_A"/>
    <property type="match status" value="1"/>
</dbReference>
<dbReference type="PANTHER" id="PTHR30559">
    <property type="entry name" value="FRUCTOSE-BISPHOSPHATE ALDOLASE CLASS 2"/>
    <property type="match status" value="1"/>
</dbReference>
<comment type="catalytic activity">
    <reaction evidence="1 14">
        <text>beta-D-fructose 1,6-bisphosphate = D-glyceraldehyde 3-phosphate + dihydroxyacetone phosphate</text>
        <dbReference type="Rhea" id="RHEA:14729"/>
        <dbReference type="ChEBI" id="CHEBI:32966"/>
        <dbReference type="ChEBI" id="CHEBI:57642"/>
        <dbReference type="ChEBI" id="CHEBI:59776"/>
        <dbReference type="EC" id="4.1.2.13"/>
    </reaction>
</comment>
<dbReference type="SUPFAM" id="SSF51569">
    <property type="entry name" value="Aldolase"/>
    <property type="match status" value="1"/>
</dbReference>
<dbReference type="UniPathway" id="UPA00109">
    <property type="reaction ID" value="UER00183"/>
</dbReference>
<comment type="cofactor">
    <cofactor evidence="13 14">
        <name>Zn(2+)</name>
        <dbReference type="ChEBI" id="CHEBI:29105"/>
    </cofactor>
    <text evidence="13 14">Binds 2 Zn(2+) ions per subunit. One is catalytic and the other provides a structural contribution.</text>
</comment>
<feature type="binding site" evidence="12">
    <location>
        <begin position="271"/>
        <end position="274"/>
    </location>
    <ligand>
        <name>dihydroxyacetone phosphate</name>
        <dbReference type="ChEBI" id="CHEBI:57642"/>
    </ligand>
</feature>
<dbReference type="NCBIfam" id="NF006628">
    <property type="entry name" value="PRK09197.1"/>
    <property type="match status" value="1"/>
</dbReference>
<sequence length="340" mass="36779">MPIASPEVYAEMIDRAKAGRFAYPAINVTSSQTLNAALRGFAEAESDGIVQVSTGGAEFLSGSTVKDMVTGARALAEYAHVVAEKYDINIALHTDHCPKDKLDGFMRPLVAISQERVAKGLEPLFQSHMWDGSAVPLDENLRIAVELLEQTAKARTILEIEIGVVGGEEDGVANEINEKLYTTPEDVLKTAEALGIGEKGRYLLAATFGNVHGVYKPGNVKLRPSILKEIQDAVGAEYGKDKPFDLVFHGGSGSLLSEIREALDYGVVKMNVDTDTQYAFTRPLVDHVFKNYDGVLKIDGEVGNKKVYDPRSYGKAAEAGMAQRVVTACQDLRSAGTKIK</sequence>
<dbReference type="GO" id="GO:0006096">
    <property type="term" value="P:glycolytic process"/>
    <property type="evidence" value="ECO:0007669"/>
    <property type="project" value="UniProtKB-UniPathway"/>
</dbReference>
<dbReference type="Pfam" id="PF01116">
    <property type="entry name" value="F_bP_aldolase"/>
    <property type="match status" value="1"/>
</dbReference>
<dbReference type="InterPro" id="IPR000771">
    <property type="entry name" value="FBA_II"/>
</dbReference>
<evidence type="ECO:0000313" key="16">
    <source>
        <dbReference type="Proteomes" id="UP000677913"/>
    </source>
</evidence>
<dbReference type="Gene3D" id="3.20.20.70">
    <property type="entry name" value="Aldolase class I"/>
    <property type="match status" value="1"/>
</dbReference>
<comment type="function">
    <text evidence="2 14">Catalyzes the aldol condensation of dihydroxyacetone phosphate (DHAP or glycerone-phosphate) with glyceraldehyde 3-phosphate (G3P) to form fructose 1,6-bisphosphate (FBP) in gluconeogenesis and the reverse reaction in glycolysis.</text>
</comment>
<feature type="active site" description="Proton donor" evidence="11">
    <location>
        <position position="95"/>
    </location>
</feature>
<evidence type="ECO:0000256" key="5">
    <source>
        <dbReference type="ARBA" id="ARBA00013068"/>
    </source>
</evidence>
<evidence type="ECO:0000256" key="1">
    <source>
        <dbReference type="ARBA" id="ARBA00000441"/>
    </source>
</evidence>
<keyword evidence="7 13" id="KW-0479">Metal-binding</keyword>
<name>A0A8J8B9S2_9ACTN</name>
<evidence type="ECO:0000256" key="14">
    <source>
        <dbReference type="RuleBase" id="RU366023"/>
    </source>
</evidence>
<dbReference type="GO" id="GO:0008270">
    <property type="term" value="F:zinc ion binding"/>
    <property type="evidence" value="ECO:0007669"/>
    <property type="project" value="UniProtKB-UniRule"/>
</dbReference>
<comment type="similarity">
    <text evidence="4 14">Belongs to the class II fructose-bisphosphate aldolase family.</text>
</comment>
<dbReference type="GO" id="GO:0004332">
    <property type="term" value="F:fructose-bisphosphate aldolase activity"/>
    <property type="evidence" value="ECO:0007669"/>
    <property type="project" value="UniProtKB-EC"/>
</dbReference>
<evidence type="ECO:0000256" key="8">
    <source>
        <dbReference type="ARBA" id="ARBA00022833"/>
    </source>
</evidence>
<evidence type="ECO:0000256" key="13">
    <source>
        <dbReference type="PIRSR" id="PIRSR001359-3"/>
    </source>
</evidence>
<feature type="binding site" evidence="13">
    <location>
        <position position="131"/>
    </location>
    <ligand>
        <name>Zn(2+)</name>
        <dbReference type="ChEBI" id="CHEBI:29105"/>
        <label>2</label>
    </ligand>
</feature>
<dbReference type="AlphaFoldDB" id="A0A8J8B9S2"/>
<keyword evidence="8 13" id="KW-0862">Zinc</keyword>
<evidence type="ECO:0000313" key="15">
    <source>
        <dbReference type="EMBL" id="MBS2962137.1"/>
    </source>
</evidence>
<comment type="caution">
    <text evidence="15">The sequence shown here is derived from an EMBL/GenBank/DDBJ whole genome shotgun (WGS) entry which is preliminary data.</text>
</comment>
<dbReference type="GO" id="GO:0005829">
    <property type="term" value="C:cytosol"/>
    <property type="evidence" value="ECO:0007669"/>
    <property type="project" value="TreeGrafter"/>
</dbReference>
<feature type="binding site" evidence="12">
    <location>
        <begin position="250"/>
        <end position="252"/>
    </location>
    <ligand>
        <name>dihydroxyacetone phosphate</name>
        <dbReference type="ChEBI" id="CHEBI:57642"/>
    </ligand>
</feature>
<evidence type="ECO:0000256" key="9">
    <source>
        <dbReference type="ARBA" id="ARBA00023152"/>
    </source>
</evidence>
<dbReference type="PROSITE" id="PS00806">
    <property type="entry name" value="ALDOLASE_CLASS_II_2"/>
    <property type="match status" value="1"/>
</dbReference>
<feature type="binding site" evidence="13">
    <location>
        <position position="212"/>
    </location>
    <ligand>
        <name>Zn(2+)</name>
        <dbReference type="ChEBI" id="CHEBI:29105"/>
        <label>1</label>
        <note>catalytic</note>
    </ligand>
</feature>
<dbReference type="PROSITE" id="PS00602">
    <property type="entry name" value="ALDOLASE_CLASS_II_1"/>
    <property type="match status" value="1"/>
</dbReference>
<evidence type="ECO:0000256" key="2">
    <source>
        <dbReference type="ARBA" id="ARBA00002181"/>
    </source>
</evidence>
<reference evidence="15" key="1">
    <citation type="submission" date="2021-04" db="EMBL/GenBank/DDBJ databases">
        <title>Genome based classification of Actinospica acidithermotolerans sp. nov., an actinobacterium isolated from an Indonesian hot spring.</title>
        <authorList>
            <person name="Kusuma A.B."/>
            <person name="Putra K.E."/>
            <person name="Nafisah S."/>
            <person name="Loh J."/>
            <person name="Nouioui I."/>
            <person name="Goodfellow M."/>
        </authorList>
    </citation>
    <scope>NUCLEOTIDE SEQUENCE</scope>
    <source>
        <strain evidence="15">DSM 45618</strain>
    </source>
</reference>
<feature type="binding site" evidence="12">
    <location>
        <position position="213"/>
    </location>
    <ligand>
        <name>dihydroxyacetone phosphate</name>
        <dbReference type="ChEBI" id="CHEBI:57642"/>
    </ligand>
</feature>
<dbReference type="EC" id="4.1.2.13" evidence="5 14"/>
<evidence type="ECO:0000256" key="10">
    <source>
        <dbReference type="ARBA" id="ARBA00023239"/>
    </source>
</evidence>
<comment type="pathway">
    <text evidence="3 14">Carbohydrate degradation; glycolysis; D-glyceraldehyde 3-phosphate and glycerone phosphate from D-glucose: step 4/4.</text>
</comment>
<dbReference type="NCBIfam" id="TIGR00167">
    <property type="entry name" value="cbbA"/>
    <property type="match status" value="1"/>
</dbReference>
<evidence type="ECO:0000256" key="7">
    <source>
        <dbReference type="ARBA" id="ARBA00022723"/>
    </source>
</evidence>
<evidence type="ECO:0000256" key="4">
    <source>
        <dbReference type="ARBA" id="ARBA00005812"/>
    </source>
</evidence>
<dbReference type="RefSeq" id="WP_211464475.1">
    <property type="nucleotide sequence ID" value="NZ_JAGSXH010000007.1"/>
</dbReference>
<dbReference type="PIRSF" id="PIRSF001359">
    <property type="entry name" value="F_bP_aldolase_II"/>
    <property type="match status" value="1"/>
</dbReference>
<evidence type="ECO:0000256" key="6">
    <source>
        <dbReference type="ARBA" id="ARBA00013779"/>
    </source>
</evidence>
<dbReference type="EMBL" id="JAGSXH010000007">
    <property type="protein sequence ID" value="MBS2962137.1"/>
    <property type="molecule type" value="Genomic_DNA"/>
</dbReference>
<feature type="binding site" evidence="13">
    <location>
        <position position="161"/>
    </location>
    <ligand>
        <name>Zn(2+)</name>
        <dbReference type="ChEBI" id="CHEBI:29105"/>
        <label>2</label>
    </ligand>
</feature>
<keyword evidence="9 14" id="KW-0324">Glycolysis</keyword>
<dbReference type="Proteomes" id="UP000677913">
    <property type="component" value="Unassembled WGS sequence"/>
</dbReference>
<accession>A0A8J8B9S2</accession>
<evidence type="ECO:0000256" key="3">
    <source>
        <dbReference type="ARBA" id="ARBA00004714"/>
    </source>
</evidence>
<evidence type="ECO:0000256" key="11">
    <source>
        <dbReference type="PIRSR" id="PIRSR001359-1"/>
    </source>
</evidence>
<feature type="binding site" evidence="13">
    <location>
        <position position="249"/>
    </location>
    <ligand>
        <name>Zn(2+)</name>
        <dbReference type="ChEBI" id="CHEBI:29105"/>
        <label>1</label>
        <note>catalytic</note>
    </ligand>
</feature>
<keyword evidence="16" id="KW-1185">Reference proteome</keyword>
<organism evidence="15 16">
    <name type="scientific">Actinocrinis puniceicyclus</name>
    <dbReference type="NCBI Taxonomy" id="977794"/>
    <lineage>
        <taxon>Bacteria</taxon>
        <taxon>Bacillati</taxon>
        <taxon>Actinomycetota</taxon>
        <taxon>Actinomycetes</taxon>
        <taxon>Catenulisporales</taxon>
        <taxon>Actinospicaceae</taxon>
        <taxon>Actinocrinis</taxon>
    </lineage>
</organism>
<evidence type="ECO:0000256" key="12">
    <source>
        <dbReference type="PIRSR" id="PIRSR001359-2"/>
    </source>
</evidence>
<feature type="binding site" evidence="13">
    <location>
        <position position="96"/>
    </location>
    <ligand>
        <name>Zn(2+)</name>
        <dbReference type="ChEBI" id="CHEBI:29105"/>
        <label>1</label>
        <note>catalytic</note>
    </ligand>
</feature>